<dbReference type="RefSeq" id="WP_218471178.1">
    <property type="nucleotide sequence ID" value="NZ_BAABJN010000006.1"/>
</dbReference>
<evidence type="ECO:0008006" key="3">
    <source>
        <dbReference type="Google" id="ProtNLM"/>
    </source>
</evidence>
<evidence type="ECO:0000313" key="1">
    <source>
        <dbReference type="EMBL" id="QXN90306.1"/>
    </source>
</evidence>
<organism evidence="1 2">
    <name type="scientific">Nocardia iowensis</name>
    <dbReference type="NCBI Taxonomy" id="204891"/>
    <lineage>
        <taxon>Bacteria</taxon>
        <taxon>Bacillati</taxon>
        <taxon>Actinomycetota</taxon>
        <taxon>Actinomycetes</taxon>
        <taxon>Mycobacteriales</taxon>
        <taxon>Nocardiaceae</taxon>
        <taxon>Nocardia</taxon>
    </lineage>
</organism>
<accession>A0ABX8RLX6</accession>
<keyword evidence="2" id="KW-1185">Reference proteome</keyword>
<evidence type="ECO:0000313" key="2">
    <source>
        <dbReference type="Proteomes" id="UP000694257"/>
    </source>
</evidence>
<dbReference type="Proteomes" id="UP000694257">
    <property type="component" value="Chromosome"/>
</dbReference>
<name>A0ABX8RLX6_NOCIO</name>
<sequence length="83" mass="9685">MNHQSSPMVPNRITVTRLPARNGRPDLWRVRVDYRDADGRRCRKSAIRRNQDDAIEAMIDWLENWGVAGAVVDRLLSELEIRE</sequence>
<protein>
    <recommendedName>
        <fullName evidence="3">Integrase</fullName>
    </recommendedName>
</protein>
<dbReference type="EMBL" id="CP078145">
    <property type="protein sequence ID" value="QXN90306.1"/>
    <property type="molecule type" value="Genomic_DNA"/>
</dbReference>
<proteinExistence type="predicted"/>
<gene>
    <name evidence="1" type="ORF">KV110_33590</name>
</gene>
<reference evidence="1 2" key="1">
    <citation type="submission" date="2021-07" db="EMBL/GenBank/DDBJ databases">
        <title>Whole Genome Sequence of Nocardia Iowensis.</title>
        <authorList>
            <person name="Lamm A."/>
            <person name="Collins-Fairclough A.M."/>
            <person name="Bunk B."/>
            <person name="Sproer C."/>
        </authorList>
    </citation>
    <scope>NUCLEOTIDE SEQUENCE [LARGE SCALE GENOMIC DNA]</scope>
    <source>
        <strain evidence="1 2">NRRL 5646</strain>
    </source>
</reference>